<evidence type="ECO:0000256" key="1">
    <source>
        <dbReference type="SAM" id="Coils"/>
    </source>
</evidence>
<evidence type="ECO:0000313" key="2">
    <source>
        <dbReference type="EMBL" id="SDL37422.1"/>
    </source>
</evidence>
<dbReference type="STRING" id="576118.SAMN05216216_1523"/>
<dbReference type="SUPFAM" id="SSF46689">
    <property type="entry name" value="Homeodomain-like"/>
    <property type="match status" value="1"/>
</dbReference>
<dbReference type="GO" id="GO:0006313">
    <property type="term" value="P:DNA transposition"/>
    <property type="evidence" value="ECO:0007669"/>
    <property type="project" value="InterPro"/>
</dbReference>
<dbReference type="PANTHER" id="PTHR33215">
    <property type="entry name" value="PROTEIN DISTAL ANTENNA"/>
    <property type="match status" value="1"/>
</dbReference>
<dbReference type="Pfam" id="PF01527">
    <property type="entry name" value="HTH_Tnp_1"/>
    <property type="match status" value="1"/>
</dbReference>
<keyword evidence="1" id="KW-0175">Coiled coil</keyword>
<dbReference type="InterPro" id="IPR002514">
    <property type="entry name" value="Transposase_8"/>
</dbReference>
<name>A0A1G9JJF8_9BACL</name>
<reference evidence="3" key="1">
    <citation type="submission" date="2016-10" db="EMBL/GenBank/DDBJ databases">
        <authorList>
            <person name="Varghese N."/>
            <person name="Submissions S."/>
        </authorList>
    </citation>
    <scope>NUCLEOTIDE SEQUENCE [LARGE SCALE GENOMIC DNA]</scope>
    <source>
        <strain evidence="3">CGMCC 1.8895</strain>
    </source>
</reference>
<dbReference type="PANTHER" id="PTHR33215:SF13">
    <property type="entry name" value="PROTEIN DISTAL ANTENNA"/>
    <property type="match status" value="1"/>
</dbReference>
<organism evidence="2 3">
    <name type="scientific">Lacicoccus qingdaonensis</name>
    <dbReference type="NCBI Taxonomy" id="576118"/>
    <lineage>
        <taxon>Bacteria</taxon>
        <taxon>Bacillati</taxon>
        <taxon>Bacillota</taxon>
        <taxon>Bacilli</taxon>
        <taxon>Bacillales</taxon>
        <taxon>Salinicoccaceae</taxon>
        <taxon>Lacicoccus</taxon>
    </lineage>
</organism>
<feature type="coiled-coil region" evidence="1">
    <location>
        <begin position="63"/>
        <end position="97"/>
    </location>
</feature>
<dbReference type="GO" id="GO:0004803">
    <property type="term" value="F:transposase activity"/>
    <property type="evidence" value="ECO:0007669"/>
    <property type="project" value="InterPro"/>
</dbReference>
<dbReference type="GO" id="GO:0003677">
    <property type="term" value="F:DNA binding"/>
    <property type="evidence" value="ECO:0007669"/>
    <property type="project" value="InterPro"/>
</dbReference>
<keyword evidence="3" id="KW-1185">Reference proteome</keyword>
<accession>A0A1G9JJF8</accession>
<dbReference type="InterPro" id="IPR009057">
    <property type="entry name" value="Homeodomain-like_sf"/>
</dbReference>
<proteinExistence type="predicted"/>
<gene>
    <name evidence="2" type="ORF">SAMN05216216_1523</name>
</gene>
<dbReference type="Proteomes" id="UP000199008">
    <property type="component" value="Unassembled WGS sequence"/>
</dbReference>
<dbReference type="EMBL" id="FNFY01000052">
    <property type="protein sequence ID" value="SDL37422.1"/>
    <property type="molecule type" value="Genomic_DNA"/>
</dbReference>
<protein>
    <submittedName>
        <fullName evidence="2">Transposase</fullName>
    </submittedName>
</protein>
<evidence type="ECO:0000313" key="3">
    <source>
        <dbReference type="Proteomes" id="UP000199008"/>
    </source>
</evidence>
<sequence>MIMARGRNYDKQIKAEAVSLVVDNGKTIASVARELEIPKSTVGKWVENYKDNGTDAFIGSGNLSPENQRERDLQKQLRNLEEENKILKKAMRIFTNDQK</sequence>
<dbReference type="Gene3D" id="1.10.10.60">
    <property type="entry name" value="Homeodomain-like"/>
    <property type="match status" value="1"/>
</dbReference>
<dbReference type="InterPro" id="IPR051839">
    <property type="entry name" value="RD_transcriptional_regulator"/>
</dbReference>
<dbReference type="AlphaFoldDB" id="A0A1G9JJF8"/>